<reference evidence="2" key="1">
    <citation type="submission" date="2023-10" db="EMBL/GenBank/DDBJ databases">
        <authorList>
            <person name="Chen Y."/>
            <person name="Shah S."/>
            <person name="Dougan E. K."/>
            <person name="Thang M."/>
            <person name="Chan C."/>
        </authorList>
    </citation>
    <scope>NUCLEOTIDE SEQUENCE [LARGE SCALE GENOMIC DNA]</scope>
</reference>
<comment type="caution">
    <text evidence="2">The sequence shown here is derived from an EMBL/GenBank/DDBJ whole genome shotgun (WGS) entry which is preliminary data.</text>
</comment>
<dbReference type="Proteomes" id="UP001189429">
    <property type="component" value="Unassembled WGS sequence"/>
</dbReference>
<evidence type="ECO:0000313" key="2">
    <source>
        <dbReference type="EMBL" id="CAK0877492.1"/>
    </source>
</evidence>
<accession>A0ABN9VXY5</accession>
<gene>
    <name evidence="2" type="ORF">PCOR1329_LOCUS61534</name>
</gene>
<evidence type="ECO:0008006" key="4">
    <source>
        <dbReference type="Google" id="ProtNLM"/>
    </source>
</evidence>
<keyword evidence="1" id="KW-0472">Membrane</keyword>
<keyword evidence="1" id="KW-0812">Transmembrane</keyword>
<protein>
    <recommendedName>
        <fullName evidence="4">Transmembrane protein 138</fullName>
    </recommendedName>
</protein>
<keyword evidence="1" id="KW-1133">Transmembrane helix</keyword>
<proteinExistence type="predicted"/>
<dbReference type="EMBL" id="CAUYUJ010017743">
    <property type="protein sequence ID" value="CAK0877492.1"/>
    <property type="molecule type" value="Genomic_DNA"/>
</dbReference>
<feature type="transmembrane region" description="Helical" evidence="1">
    <location>
        <begin position="84"/>
        <end position="102"/>
    </location>
</feature>
<feature type="transmembrane region" description="Helical" evidence="1">
    <location>
        <begin position="153"/>
        <end position="181"/>
    </location>
</feature>
<evidence type="ECO:0000256" key="1">
    <source>
        <dbReference type="SAM" id="Phobius"/>
    </source>
</evidence>
<evidence type="ECO:0000313" key="3">
    <source>
        <dbReference type="Proteomes" id="UP001189429"/>
    </source>
</evidence>
<name>A0ABN9VXY5_9DINO</name>
<feature type="transmembrane region" description="Helical" evidence="1">
    <location>
        <begin position="122"/>
        <end position="146"/>
    </location>
</feature>
<sequence>MLRWTRDTCTPRAWQRWPSGCSRAGLMLPLLMEAPTEATTVRTVEVAMMDATFAAEIVAIAVEAVMALTVALRTPGVEAAIRGQLARCAKCCGLVAALWLMSMRRWIGFRWYMHSLRFQCLALVQSFALNVPLIAMVVAIFLMVLLSLEALRIFMVVLILCLVTLMFGAIVAIFQAVWIFWHP</sequence>
<organism evidence="2 3">
    <name type="scientific">Prorocentrum cordatum</name>
    <dbReference type="NCBI Taxonomy" id="2364126"/>
    <lineage>
        <taxon>Eukaryota</taxon>
        <taxon>Sar</taxon>
        <taxon>Alveolata</taxon>
        <taxon>Dinophyceae</taxon>
        <taxon>Prorocentrales</taxon>
        <taxon>Prorocentraceae</taxon>
        <taxon>Prorocentrum</taxon>
    </lineage>
</organism>
<keyword evidence="3" id="KW-1185">Reference proteome</keyword>